<keyword evidence="1" id="KW-1133">Transmembrane helix</keyword>
<dbReference type="Proteomes" id="UP000295510">
    <property type="component" value="Unassembled WGS sequence"/>
</dbReference>
<accession>A0A4R6U2R3</accession>
<organism evidence="2 3">
    <name type="scientific">Tepidicella xavieri</name>
    <dbReference type="NCBI Taxonomy" id="360241"/>
    <lineage>
        <taxon>Bacteria</taxon>
        <taxon>Pseudomonadati</taxon>
        <taxon>Pseudomonadota</taxon>
        <taxon>Betaproteobacteria</taxon>
        <taxon>Burkholderiales</taxon>
        <taxon>Tepidicella</taxon>
    </lineage>
</organism>
<name>A0A4R6U2R3_9BURK</name>
<evidence type="ECO:0000313" key="3">
    <source>
        <dbReference type="Proteomes" id="UP000295510"/>
    </source>
</evidence>
<dbReference type="SUPFAM" id="SSF52096">
    <property type="entry name" value="ClpP/crotonase"/>
    <property type="match status" value="1"/>
</dbReference>
<feature type="transmembrane region" description="Helical" evidence="1">
    <location>
        <begin position="44"/>
        <end position="68"/>
    </location>
</feature>
<proteinExistence type="predicted"/>
<sequence length="295" mass="31223">MALTPERLGLRGTLAVGLMGAAALALVAGAVAQATWSVGPHYPLWLQAAGALMLATGFWSASWIWVAFTLAERRVMQGMSLPRGILAFAAQCSVALAFALATGHLLHPLLHAWYAHAFDPLPAAEWRLLPERNPDGSDVLELYGPLGLGTTARLQAALAAHPGVRTVQIDSAGGLAPEALGVARLIESHGLDTAVERCCEGVCVVVLAAGARRLATPHAVLRCHKPYMPILGGAATLTAADQRLRQWLVDRGVDPALALACHQRPAWQPLTPDPATLKDAWLVTDWKPAAQASQR</sequence>
<dbReference type="OrthoDB" id="5935280at2"/>
<comment type="caution">
    <text evidence="2">The sequence shown here is derived from an EMBL/GenBank/DDBJ whole genome shotgun (WGS) entry which is preliminary data.</text>
</comment>
<keyword evidence="1" id="KW-0472">Membrane</keyword>
<dbReference type="Gene3D" id="3.90.226.10">
    <property type="entry name" value="2-enoyl-CoA Hydratase, Chain A, domain 1"/>
    <property type="match status" value="1"/>
</dbReference>
<feature type="transmembrane region" description="Helical" evidence="1">
    <location>
        <begin position="80"/>
        <end position="101"/>
    </location>
</feature>
<dbReference type="InterPro" id="IPR029045">
    <property type="entry name" value="ClpP/crotonase-like_dom_sf"/>
</dbReference>
<dbReference type="RefSeq" id="WP_133598766.1">
    <property type="nucleotide sequence ID" value="NZ_SNYL01000015.1"/>
</dbReference>
<evidence type="ECO:0000256" key="1">
    <source>
        <dbReference type="SAM" id="Phobius"/>
    </source>
</evidence>
<dbReference type="EMBL" id="SNYL01000015">
    <property type="protein sequence ID" value="TDQ40640.1"/>
    <property type="molecule type" value="Genomic_DNA"/>
</dbReference>
<keyword evidence="1" id="KW-0812">Transmembrane</keyword>
<feature type="transmembrane region" description="Helical" evidence="1">
    <location>
        <begin position="12"/>
        <end position="32"/>
    </location>
</feature>
<protein>
    <submittedName>
        <fullName evidence="2">Uncharacterized protein</fullName>
    </submittedName>
</protein>
<reference evidence="2 3" key="1">
    <citation type="submission" date="2019-03" db="EMBL/GenBank/DDBJ databases">
        <title>Genomic Encyclopedia of Type Strains, Phase IV (KMG-IV): sequencing the most valuable type-strain genomes for metagenomic binning, comparative biology and taxonomic classification.</title>
        <authorList>
            <person name="Goeker M."/>
        </authorList>
    </citation>
    <scope>NUCLEOTIDE SEQUENCE [LARGE SCALE GENOMIC DNA]</scope>
    <source>
        <strain evidence="2 3">DSM 19605</strain>
    </source>
</reference>
<keyword evidence="3" id="KW-1185">Reference proteome</keyword>
<evidence type="ECO:0000313" key="2">
    <source>
        <dbReference type="EMBL" id="TDQ40640.1"/>
    </source>
</evidence>
<gene>
    <name evidence="2" type="ORF">DFR43_11531</name>
</gene>
<dbReference type="AlphaFoldDB" id="A0A4R6U2R3"/>